<feature type="transmembrane region" description="Helical" evidence="2">
    <location>
        <begin position="95"/>
        <end position="117"/>
    </location>
</feature>
<comment type="caution">
    <text evidence="3">The sequence shown here is derived from an EMBL/GenBank/DDBJ whole genome shotgun (WGS) entry which is preliminary data.</text>
</comment>
<dbReference type="EMBL" id="JAULSR010000012">
    <property type="protein sequence ID" value="KAK0609700.1"/>
    <property type="molecule type" value="Genomic_DNA"/>
</dbReference>
<sequence length="162" mass="17132">MYLPHTPPSSASSPLVDAALQGSHSDPGCLLSSNPSSHPAPVSAAGCIAVGAQQSQQHHGPLLKRITDTLPTFKNNAPDSSTPLFRRDSLHDQSVTIGAVVGILVSAFVIACFYFLYRYRSSIRFTHKKKRRRHSSRSGSSKGSSQSQAASSSDGPPLPPGP</sequence>
<protein>
    <submittedName>
        <fullName evidence="3">Uncharacterized protein</fullName>
    </submittedName>
</protein>
<accession>A0AA39WBE4</accession>
<keyword evidence="2" id="KW-0472">Membrane</keyword>
<feature type="compositionally biased region" description="Basic residues" evidence="1">
    <location>
        <begin position="126"/>
        <end position="136"/>
    </location>
</feature>
<dbReference type="Proteomes" id="UP001174934">
    <property type="component" value="Unassembled WGS sequence"/>
</dbReference>
<evidence type="ECO:0000256" key="2">
    <source>
        <dbReference type="SAM" id="Phobius"/>
    </source>
</evidence>
<name>A0AA39WBE4_9PEZI</name>
<dbReference type="AlphaFoldDB" id="A0AA39WBE4"/>
<evidence type="ECO:0000256" key="1">
    <source>
        <dbReference type="SAM" id="MobiDB-lite"/>
    </source>
</evidence>
<feature type="region of interest" description="Disordered" evidence="1">
    <location>
        <begin position="1"/>
        <end position="20"/>
    </location>
</feature>
<keyword evidence="2" id="KW-1133">Transmembrane helix</keyword>
<feature type="region of interest" description="Disordered" evidence="1">
    <location>
        <begin position="126"/>
        <end position="162"/>
    </location>
</feature>
<organism evidence="3 4">
    <name type="scientific">Bombardia bombarda</name>
    <dbReference type="NCBI Taxonomy" id="252184"/>
    <lineage>
        <taxon>Eukaryota</taxon>
        <taxon>Fungi</taxon>
        <taxon>Dikarya</taxon>
        <taxon>Ascomycota</taxon>
        <taxon>Pezizomycotina</taxon>
        <taxon>Sordariomycetes</taxon>
        <taxon>Sordariomycetidae</taxon>
        <taxon>Sordariales</taxon>
        <taxon>Lasiosphaeriaceae</taxon>
        <taxon>Bombardia</taxon>
    </lineage>
</organism>
<reference evidence="3" key="1">
    <citation type="submission" date="2023-06" db="EMBL/GenBank/DDBJ databases">
        <title>Genome-scale phylogeny and comparative genomics of the fungal order Sordariales.</title>
        <authorList>
            <consortium name="Lawrence Berkeley National Laboratory"/>
            <person name="Hensen N."/>
            <person name="Bonometti L."/>
            <person name="Westerberg I."/>
            <person name="Brannstrom I.O."/>
            <person name="Guillou S."/>
            <person name="Cros-Aarteil S."/>
            <person name="Calhoun S."/>
            <person name="Haridas S."/>
            <person name="Kuo A."/>
            <person name="Mondo S."/>
            <person name="Pangilinan J."/>
            <person name="Riley R."/>
            <person name="LaButti K."/>
            <person name="Andreopoulos B."/>
            <person name="Lipzen A."/>
            <person name="Chen C."/>
            <person name="Yanf M."/>
            <person name="Daum C."/>
            <person name="Ng V."/>
            <person name="Clum A."/>
            <person name="Steindorff A."/>
            <person name="Ohm R."/>
            <person name="Martin F."/>
            <person name="Silar P."/>
            <person name="Natvig D."/>
            <person name="Lalanne C."/>
            <person name="Gautier V."/>
            <person name="Ament-velasquez S.L."/>
            <person name="Kruys A."/>
            <person name="Hutchinson M.I."/>
            <person name="Powell A.J."/>
            <person name="Barry K."/>
            <person name="Miller A.N."/>
            <person name="Grigoriev I.V."/>
            <person name="Debuchy R."/>
            <person name="Gladieux P."/>
            <person name="Thoren M.H."/>
            <person name="Johannesson H."/>
        </authorList>
    </citation>
    <scope>NUCLEOTIDE SEQUENCE</scope>
    <source>
        <strain evidence="3">SMH3391-2</strain>
    </source>
</reference>
<evidence type="ECO:0000313" key="3">
    <source>
        <dbReference type="EMBL" id="KAK0609700.1"/>
    </source>
</evidence>
<evidence type="ECO:0000313" key="4">
    <source>
        <dbReference type="Proteomes" id="UP001174934"/>
    </source>
</evidence>
<proteinExistence type="predicted"/>
<feature type="compositionally biased region" description="Low complexity" evidence="1">
    <location>
        <begin position="137"/>
        <end position="155"/>
    </location>
</feature>
<keyword evidence="2" id="KW-0812">Transmembrane</keyword>
<keyword evidence="4" id="KW-1185">Reference proteome</keyword>
<gene>
    <name evidence="3" type="ORF">B0T17DRAFT_621498</name>
</gene>